<name>A0A914Y7D0_9BILA</name>
<dbReference type="AlphaFoldDB" id="A0A914Y7D0"/>
<dbReference type="Proteomes" id="UP000887577">
    <property type="component" value="Unplaced"/>
</dbReference>
<keyword evidence="1" id="KW-1185">Reference proteome</keyword>
<proteinExistence type="predicted"/>
<organism evidence="1 2">
    <name type="scientific">Panagrolaimus superbus</name>
    <dbReference type="NCBI Taxonomy" id="310955"/>
    <lineage>
        <taxon>Eukaryota</taxon>
        <taxon>Metazoa</taxon>
        <taxon>Ecdysozoa</taxon>
        <taxon>Nematoda</taxon>
        <taxon>Chromadorea</taxon>
        <taxon>Rhabditida</taxon>
        <taxon>Tylenchina</taxon>
        <taxon>Panagrolaimomorpha</taxon>
        <taxon>Panagrolaimoidea</taxon>
        <taxon>Panagrolaimidae</taxon>
        <taxon>Panagrolaimus</taxon>
    </lineage>
</organism>
<sequence length="123" mass="13647">MLVKLLEYITGEGKTNGSEVVEIRGSHTHSGDAIASERCARRNAGRALATSNPQLATRRVIAQVTAPTSDALRTEGTRNLERMIRHQRQLVRLEPPVPRTADFEIPNELQTMSTIQIFLNISV</sequence>
<evidence type="ECO:0000313" key="2">
    <source>
        <dbReference type="WBParaSite" id="PSU_v2.g14652.t1"/>
    </source>
</evidence>
<accession>A0A914Y7D0</accession>
<protein>
    <submittedName>
        <fullName evidence="2">Uncharacterized protein</fullName>
    </submittedName>
</protein>
<reference evidence="2" key="1">
    <citation type="submission" date="2022-11" db="UniProtKB">
        <authorList>
            <consortium name="WormBaseParasite"/>
        </authorList>
    </citation>
    <scope>IDENTIFICATION</scope>
</reference>
<dbReference type="WBParaSite" id="PSU_v2.g14652.t1">
    <property type="protein sequence ID" value="PSU_v2.g14652.t1"/>
    <property type="gene ID" value="PSU_v2.g14652"/>
</dbReference>
<evidence type="ECO:0000313" key="1">
    <source>
        <dbReference type="Proteomes" id="UP000887577"/>
    </source>
</evidence>